<dbReference type="InterPro" id="IPR011335">
    <property type="entry name" value="Restrct_endonuc-II-like"/>
</dbReference>
<comment type="similarity">
    <text evidence="1 2">Belongs to the UPF0102 family.</text>
</comment>
<organism evidence="3 4">
    <name type="scientific">Peptostreptococcus canis</name>
    <dbReference type="NCBI Taxonomy" id="1159213"/>
    <lineage>
        <taxon>Bacteria</taxon>
        <taxon>Bacillati</taxon>
        <taxon>Bacillota</taxon>
        <taxon>Clostridia</taxon>
        <taxon>Peptostreptococcales</taxon>
        <taxon>Peptostreptococcaceae</taxon>
        <taxon>Peptostreptococcus</taxon>
    </lineage>
</organism>
<reference evidence="3 4" key="1">
    <citation type="submission" date="2020-05" db="EMBL/GenBank/DDBJ databases">
        <title>Draft genome of xy-202 and genomic insight in genome of the genus Peptostreptococcus.</title>
        <authorList>
            <person name="Zhang Z."/>
        </authorList>
    </citation>
    <scope>NUCLEOTIDE SEQUENCE [LARGE SCALE GENOMIC DNA]</scope>
    <source>
        <strain evidence="3 4">DSM 27025</strain>
    </source>
</reference>
<dbReference type="EMBL" id="JABGBW010000013">
    <property type="protein sequence ID" value="MBC2576780.1"/>
    <property type="molecule type" value="Genomic_DNA"/>
</dbReference>
<dbReference type="NCBIfam" id="TIGR00252">
    <property type="entry name" value="YraN family protein"/>
    <property type="match status" value="1"/>
</dbReference>
<accession>A0ABR6TMX9</accession>
<dbReference type="HAMAP" id="MF_00048">
    <property type="entry name" value="UPF0102"/>
    <property type="match status" value="1"/>
</dbReference>
<keyword evidence="4" id="KW-1185">Reference proteome</keyword>
<dbReference type="Pfam" id="PF02021">
    <property type="entry name" value="UPF0102"/>
    <property type="match status" value="1"/>
</dbReference>
<evidence type="ECO:0000313" key="3">
    <source>
        <dbReference type="EMBL" id="MBC2576780.1"/>
    </source>
</evidence>
<comment type="caution">
    <text evidence="3">The sequence shown here is derived from an EMBL/GenBank/DDBJ whole genome shotgun (WGS) entry which is preliminary data.</text>
</comment>
<gene>
    <name evidence="3" type="ORF">HLB29_08865</name>
</gene>
<dbReference type="InterPro" id="IPR011856">
    <property type="entry name" value="tRNA_endonuc-like_dom_sf"/>
</dbReference>
<dbReference type="PANTHER" id="PTHR34039:SF1">
    <property type="entry name" value="UPF0102 PROTEIN YRAN"/>
    <property type="match status" value="1"/>
</dbReference>
<name>A0ABR6TMX9_9FIRM</name>
<dbReference type="SUPFAM" id="SSF52980">
    <property type="entry name" value="Restriction endonuclease-like"/>
    <property type="match status" value="1"/>
</dbReference>
<dbReference type="CDD" id="cd20736">
    <property type="entry name" value="PoNe_Nuclease"/>
    <property type="match status" value="1"/>
</dbReference>
<dbReference type="Gene3D" id="3.40.1350.10">
    <property type="match status" value="1"/>
</dbReference>
<dbReference type="PANTHER" id="PTHR34039">
    <property type="entry name" value="UPF0102 PROTEIN YRAN"/>
    <property type="match status" value="1"/>
</dbReference>
<dbReference type="NCBIfam" id="NF009150">
    <property type="entry name" value="PRK12497.1-3"/>
    <property type="match status" value="1"/>
</dbReference>
<evidence type="ECO:0000256" key="1">
    <source>
        <dbReference type="ARBA" id="ARBA00006738"/>
    </source>
</evidence>
<dbReference type="InterPro" id="IPR003509">
    <property type="entry name" value="UPF0102_YraN-like"/>
</dbReference>
<protein>
    <recommendedName>
        <fullName evidence="2">UPF0102 protein HLB29_08865</fullName>
    </recommendedName>
</protein>
<sequence length="114" mass="13655">MNNYEIGKTGEDAVAYFIEKSGCIIIDRNYRTINGEIDIIFLDGDEIVFGEVKTRRSYKYGRPVEAVDFRKRERITRVAKEYILRAKMYDTNTRFDIFEVYFNQRKIRQIKNAY</sequence>
<proteinExistence type="inferred from homology"/>
<evidence type="ECO:0000256" key="2">
    <source>
        <dbReference type="HAMAP-Rule" id="MF_00048"/>
    </source>
</evidence>
<dbReference type="RefSeq" id="WP_185624799.1">
    <property type="nucleotide sequence ID" value="NZ_JABGBW010000013.1"/>
</dbReference>
<dbReference type="Proteomes" id="UP000713904">
    <property type="component" value="Unassembled WGS sequence"/>
</dbReference>
<evidence type="ECO:0000313" key="4">
    <source>
        <dbReference type="Proteomes" id="UP000713904"/>
    </source>
</evidence>